<proteinExistence type="predicted"/>
<dbReference type="VEuPathDB" id="PlasmoDB:PYYM_1035800"/>
<evidence type="ECO:0000313" key="2">
    <source>
        <dbReference type="EMBL" id="CDU85191.1"/>
    </source>
</evidence>
<reference evidence="3" key="3">
    <citation type="submission" date="2014-05" db="EMBL/GenBank/DDBJ databases">
        <authorList>
            <person name="Aslett M.A."/>
            <person name="De Silva N."/>
        </authorList>
    </citation>
    <scope>NUCLEOTIDE SEQUENCE</scope>
    <source>
        <strain evidence="3">17X</strain>
    </source>
</reference>
<dbReference type="GeneID" id="3801680"/>
<evidence type="ECO:0000313" key="3">
    <source>
        <dbReference type="EMBL" id="VTZ79086.1"/>
    </source>
</evidence>
<dbReference type="AlphaFoldDB" id="A0A078KJB3"/>
<reference evidence="2" key="2">
    <citation type="submission" date="2014-05" db="EMBL/GenBank/DDBJ databases">
        <authorList>
            <person name="Aslett A.Martin."/>
            <person name="De Silva Nishadi"/>
        </authorList>
    </citation>
    <scope>NUCLEOTIDE SEQUENCE</scope>
    <source>
        <strain evidence="2">YM</strain>
    </source>
</reference>
<sequence length="308" mass="35981">MNKYMSSSSTILNNKRNVKYEIKKNITTEKNDGIEENKNPNDEIYNQIKTNILKLEKVFLDNVLLQVKRKNIPGTKNSIEKSAINELNKYKKNIELLKSKVGIEDNTNKIVKLENKLKENEEVLQKLNNDKEALENISKQQLKAIDEICLNETQLSIQTKYEEIRQLKEDLVKLKSVYMDNEHILKKKQEQLINIDSQLKKKIIYIKNAKNSNNNNNINNINNNNNNNASKMLSSIQVQTLKTQIDMINENINNDTQIYDQKIQSLEKSITSSENDIEFLNSQIAEIKKNIDNIQSDIKKMRRQKKEK</sequence>
<name>A0A078KJB3_PLAYE</name>
<protein>
    <submittedName>
        <fullName evidence="3">Uncharacterized protein</fullName>
    </submittedName>
</protein>
<dbReference type="OMA" id="NTYMENE"/>
<evidence type="ECO:0000313" key="5">
    <source>
        <dbReference type="Proteomes" id="UP000072904"/>
    </source>
</evidence>
<evidence type="ECO:0000256" key="1">
    <source>
        <dbReference type="SAM" id="Coils"/>
    </source>
</evidence>
<reference evidence="4 5" key="1">
    <citation type="journal article" date="2014" name="BMC Biol.">
        <title>A comprehensive evaluation of rodent malaria parasite genomes and gene expression.</title>
        <authorList>
            <person name="Otto T.D."/>
            <person name="Bohme U."/>
            <person name="Jackson A.P."/>
            <person name="Hunt M."/>
            <person name="Franke-Fayard B."/>
            <person name="Hoeijmakers W.A."/>
            <person name="Religa A.A."/>
            <person name="Robertson L."/>
            <person name="Sanders M."/>
            <person name="Ogun S.A."/>
            <person name="Cunningham D."/>
            <person name="Erhart A."/>
            <person name="Billker O."/>
            <person name="Khan S.M."/>
            <person name="Stunnenberg H.G."/>
            <person name="Langhorne J."/>
            <person name="Holder A.A."/>
            <person name="Waters A.P."/>
            <person name="Newbold C.I."/>
            <person name="Pain A."/>
            <person name="Berriman M."/>
            <person name="Janse C.J."/>
        </authorList>
    </citation>
    <scope>NUCLEOTIDE SEQUENCE [LARGE SCALE GENOMIC DNA]</scope>
    <source>
        <strain evidence="3 4">17X</strain>
        <strain evidence="2 5">YM</strain>
    </source>
</reference>
<dbReference type="VEuPathDB" id="PlasmoDB:PY01375"/>
<dbReference type="RefSeq" id="XP_729127.1">
    <property type="nucleotide sequence ID" value="XM_724034.1"/>
</dbReference>
<dbReference type="EMBL" id="LK934638">
    <property type="protein sequence ID" value="CDU85191.1"/>
    <property type="molecule type" value="Genomic_DNA"/>
</dbReference>
<dbReference type="SUPFAM" id="SSF58038">
    <property type="entry name" value="SNARE fusion complex"/>
    <property type="match status" value="1"/>
</dbReference>
<dbReference type="OrthoDB" id="372196at2759"/>
<feature type="coiled-coil region" evidence="1">
    <location>
        <begin position="80"/>
        <end position="177"/>
    </location>
</feature>
<accession>A0A078KJB3</accession>
<dbReference type="EMBL" id="LM993664">
    <property type="protein sequence ID" value="VTZ79086.1"/>
    <property type="molecule type" value="Genomic_DNA"/>
</dbReference>
<feature type="coiled-coil region" evidence="1">
    <location>
        <begin position="263"/>
        <end position="304"/>
    </location>
</feature>
<dbReference type="VEuPathDB" id="PlasmoDB:PY17X_1036100"/>
<reference evidence="3" key="4">
    <citation type="submission" date="2019-05" db="EMBL/GenBank/DDBJ databases">
        <authorList>
            <consortium name="Pathogen Informatics"/>
        </authorList>
    </citation>
    <scope>NUCLEOTIDE SEQUENCE</scope>
    <source>
        <strain evidence="3">17X</strain>
    </source>
</reference>
<organism evidence="3 4">
    <name type="scientific">Plasmodium yoelii</name>
    <dbReference type="NCBI Taxonomy" id="5861"/>
    <lineage>
        <taxon>Eukaryota</taxon>
        <taxon>Sar</taxon>
        <taxon>Alveolata</taxon>
        <taxon>Apicomplexa</taxon>
        <taxon>Aconoidasida</taxon>
        <taxon>Haemosporida</taxon>
        <taxon>Plasmodiidae</taxon>
        <taxon>Plasmodium</taxon>
        <taxon>Plasmodium (Vinckeia)</taxon>
    </lineage>
</organism>
<dbReference type="KEGG" id="pyo:PY17X_1036100"/>
<dbReference type="VEuPathDB" id="PlasmoDB:Py17XNL_001002396"/>
<gene>
    <name evidence="3" type="ORF">PY17X_1036100</name>
    <name evidence="2" type="ORF">PYYM_1035800</name>
</gene>
<dbReference type="Proteomes" id="UP000072874">
    <property type="component" value="Chromosome 10"/>
</dbReference>
<dbReference type="Proteomes" id="UP000072904">
    <property type="component" value="Chromosome 10"/>
</dbReference>
<evidence type="ECO:0000313" key="4">
    <source>
        <dbReference type="Proteomes" id="UP000072874"/>
    </source>
</evidence>
<keyword evidence="1" id="KW-0175">Coiled coil</keyword>